<evidence type="ECO:0000256" key="1">
    <source>
        <dbReference type="ARBA" id="ARBA00004370"/>
    </source>
</evidence>
<sequence>MTYECGSEPIGEANVQFRFQYYSFGIIFLIFDLVATFLLIWAVAFGALSNTGILWGMVFLVLLMVGVAYALKREETIWI</sequence>
<comment type="subcellular location">
    <subcellularLocation>
        <location evidence="1">Membrane</location>
    </subcellularLocation>
</comment>
<evidence type="ECO:0000256" key="2">
    <source>
        <dbReference type="ARBA" id="ARBA00008472"/>
    </source>
</evidence>
<reference evidence="8" key="1">
    <citation type="submission" date="2019-08" db="EMBL/GenBank/DDBJ databases">
        <authorList>
            <person name="Kucharzyk K."/>
            <person name="Murdoch R.W."/>
            <person name="Higgins S."/>
            <person name="Loffler F."/>
        </authorList>
    </citation>
    <scope>NUCLEOTIDE SEQUENCE</scope>
</reference>
<dbReference type="InterPro" id="IPR000440">
    <property type="entry name" value="NADH_UbQ/plastoQ_OxRdtase_su3"/>
</dbReference>
<dbReference type="EMBL" id="VSSQ01074514">
    <property type="protein sequence ID" value="MPN25361.1"/>
    <property type="molecule type" value="Genomic_DNA"/>
</dbReference>
<evidence type="ECO:0000256" key="3">
    <source>
        <dbReference type="ARBA" id="ARBA00022448"/>
    </source>
</evidence>
<gene>
    <name evidence="8" type="primary">ndhC_16</name>
    <name evidence="8" type="ORF">SDC9_172770</name>
</gene>
<dbReference type="GO" id="GO:0016491">
    <property type="term" value="F:oxidoreductase activity"/>
    <property type="evidence" value="ECO:0007669"/>
    <property type="project" value="UniProtKB-KW"/>
</dbReference>
<dbReference type="Pfam" id="PF00507">
    <property type="entry name" value="Oxidored_q4"/>
    <property type="match status" value="1"/>
</dbReference>
<keyword evidence="5 7" id="KW-1133">Transmembrane helix</keyword>
<keyword evidence="4 7" id="KW-0812">Transmembrane</keyword>
<evidence type="ECO:0000256" key="6">
    <source>
        <dbReference type="ARBA" id="ARBA00023136"/>
    </source>
</evidence>
<dbReference type="GO" id="GO:0030964">
    <property type="term" value="C:NADH dehydrogenase complex"/>
    <property type="evidence" value="ECO:0007669"/>
    <property type="project" value="TreeGrafter"/>
</dbReference>
<feature type="transmembrane region" description="Helical" evidence="7">
    <location>
        <begin position="53"/>
        <end position="71"/>
    </location>
</feature>
<dbReference type="PANTHER" id="PTHR11058:SF9">
    <property type="entry name" value="NADH-UBIQUINONE OXIDOREDUCTASE CHAIN 3"/>
    <property type="match status" value="1"/>
</dbReference>
<keyword evidence="6 7" id="KW-0472">Membrane</keyword>
<evidence type="ECO:0000256" key="7">
    <source>
        <dbReference type="SAM" id="Phobius"/>
    </source>
</evidence>
<comment type="caution">
    <text evidence="8">The sequence shown here is derived from an EMBL/GenBank/DDBJ whole genome shotgun (WGS) entry which is preliminary data.</text>
</comment>
<dbReference type="InterPro" id="IPR038430">
    <property type="entry name" value="NDAH_ubi_oxred_su3_sf"/>
</dbReference>
<evidence type="ECO:0000256" key="5">
    <source>
        <dbReference type="ARBA" id="ARBA00022989"/>
    </source>
</evidence>
<accession>A0A645GEL7</accession>
<dbReference type="Gene3D" id="1.20.58.1610">
    <property type="entry name" value="NADH:ubiquinone/plastoquinone oxidoreductase, chain 3"/>
    <property type="match status" value="1"/>
</dbReference>
<feature type="transmembrane region" description="Helical" evidence="7">
    <location>
        <begin position="21"/>
        <end position="47"/>
    </location>
</feature>
<name>A0A645GEL7_9ZZZZ</name>
<organism evidence="8">
    <name type="scientific">bioreactor metagenome</name>
    <dbReference type="NCBI Taxonomy" id="1076179"/>
    <lineage>
        <taxon>unclassified sequences</taxon>
        <taxon>metagenomes</taxon>
        <taxon>ecological metagenomes</taxon>
    </lineage>
</organism>
<keyword evidence="8" id="KW-0560">Oxidoreductase</keyword>
<dbReference type="EC" id="1.6.5.-" evidence="8"/>
<comment type="similarity">
    <text evidence="2">Belongs to the complex I subunit 3 family.</text>
</comment>
<dbReference type="GO" id="GO:0008137">
    <property type="term" value="F:NADH dehydrogenase (ubiquinone) activity"/>
    <property type="evidence" value="ECO:0007669"/>
    <property type="project" value="InterPro"/>
</dbReference>
<evidence type="ECO:0000313" key="8">
    <source>
        <dbReference type="EMBL" id="MPN25361.1"/>
    </source>
</evidence>
<protein>
    <submittedName>
        <fullName evidence="8">NAD(P)H-quinone oxidoreductase subunit 3</fullName>
        <ecNumber evidence="8">1.6.5.-</ecNumber>
    </submittedName>
</protein>
<dbReference type="AlphaFoldDB" id="A0A645GEL7"/>
<keyword evidence="3" id="KW-0813">Transport</keyword>
<evidence type="ECO:0000256" key="4">
    <source>
        <dbReference type="ARBA" id="ARBA00022692"/>
    </source>
</evidence>
<dbReference type="PANTHER" id="PTHR11058">
    <property type="entry name" value="NADH-UBIQUINONE OXIDOREDUCTASE CHAIN 3"/>
    <property type="match status" value="1"/>
</dbReference>
<proteinExistence type="inferred from homology"/>